<reference evidence="2" key="1">
    <citation type="submission" date="2022-11" db="UniProtKB">
        <authorList>
            <consortium name="WormBaseParasite"/>
        </authorList>
    </citation>
    <scope>IDENTIFICATION</scope>
</reference>
<proteinExistence type="predicted"/>
<accession>A0AC34RD84</accession>
<dbReference type="Proteomes" id="UP000887576">
    <property type="component" value="Unplaced"/>
</dbReference>
<dbReference type="WBParaSite" id="JU765_v2.g5891.t1">
    <property type="protein sequence ID" value="JU765_v2.g5891.t1"/>
    <property type="gene ID" value="JU765_v2.g5891"/>
</dbReference>
<evidence type="ECO:0000313" key="2">
    <source>
        <dbReference type="WBParaSite" id="JU765_v2.g5891.t1"/>
    </source>
</evidence>
<organism evidence="1 2">
    <name type="scientific">Panagrolaimus sp. JU765</name>
    <dbReference type="NCBI Taxonomy" id="591449"/>
    <lineage>
        <taxon>Eukaryota</taxon>
        <taxon>Metazoa</taxon>
        <taxon>Ecdysozoa</taxon>
        <taxon>Nematoda</taxon>
        <taxon>Chromadorea</taxon>
        <taxon>Rhabditida</taxon>
        <taxon>Tylenchina</taxon>
        <taxon>Panagrolaimomorpha</taxon>
        <taxon>Panagrolaimoidea</taxon>
        <taxon>Panagrolaimidae</taxon>
        <taxon>Panagrolaimus</taxon>
    </lineage>
</organism>
<evidence type="ECO:0000313" key="1">
    <source>
        <dbReference type="Proteomes" id="UP000887576"/>
    </source>
</evidence>
<name>A0AC34RD84_9BILA</name>
<sequence>MALTNDIKLPSDEELTVPQEITLSTPWMKAVGPYMARACENEIKEFMLRRSELEDPRKTLKEGREVTACGVKFLQSLKKACHDQSAKYANCIDHGSAKLYVSKCREEQRYLDVCVEEKLNITRPPMGYFSKLHVHESDHPKPEPTKFRDYKKEAAEVLKSLPEDYPMRKDYRRFQDWRLSIFEN</sequence>
<protein>
    <submittedName>
        <fullName evidence="2">NADH dehydrogenase [ubiquinone] 1 alpha subcomplex subunit 8</fullName>
    </submittedName>
</protein>